<dbReference type="InterPro" id="IPR052980">
    <property type="entry name" value="Crinkler_effector"/>
</dbReference>
<dbReference type="Proteomes" id="UP001222325">
    <property type="component" value="Unassembled WGS sequence"/>
</dbReference>
<sequence>MAAATPTSPLTDATPTSPFTGSVQVILDGYTRALVPQKRLVHRHTPDPTVLPLNGPQEHIWVLPEGQGFFHDLPAGPVMVRKEYDNILVAILSSLQRRQAIRPDTPNLGLVMANRLIMTPRDPTLFDALEYPNPFALPEYRNLHRERAAIIITGVPGIGKTCFLALLFHLRVAANLPTLYMTQPYSARIYKNGQFGLLTFTEGSIDVAMNLPPETWCLVDSNAQLETVPYGIQGSGRFIIHAASPRVGRMRYSTKLKSQMCLMTPWTLEELIIGSSLQDEHPSEANIQAFHETFGGSARDAYEHANELEAFESLVDATANRFSATDIEHIITTPNLELEIPGNIGHALLSAFPLGDGDRRQYQIKPPTDAMCLKVLNRLSASLDTARRHLYQICSGTSTPGCKVWAGQLFDQHYHDFLLLGGMWDLHTLQKPAGVTGNITWKPDQQPSGLSLLVHKGMMIVNGTQGAPPQLQPVPHVQFEQNNEPTTLTKGVYYRPTQRSSTTFDSFYVLNARHIIAFRAPRATTLDIKKEDVEWLATRKIKKITYVYVTPYKYDGPAHVEVPVELENSFDALYHIRLL</sequence>
<proteinExistence type="predicted"/>
<keyword evidence="2" id="KW-1185">Reference proteome</keyword>
<evidence type="ECO:0000313" key="1">
    <source>
        <dbReference type="EMBL" id="KAJ7104249.1"/>
    </source>
</evidence>
<organism evidence="1 2">
    <name type="scientific">Mycena belliarum</name>
    <dbReference type="NCBI Taxonomy" id="1033014"/>
    <lineage>
        <taxon>Eukaryota</taxon>
        <taxon>Fungi</taxon>
        <taxon>Dikarya</taxon>
        <taxon>Basidiomycota</taxon>
        <taxon>Agaricomycotina</taxon>
        <taxon>Agaricomycetes</taxon>
        <taxon>Agaricomycetidae</taxon>
        <taxon>Agaricales</taxon>
        <taxon>Marasmiineae</taxon>
        <taxon>Mycenaceae</taxon>
        <taxon>Mycena</taxon>
    </lineage>
</organism>
<reference evidence="1" key="1">
    <citation type="submission" date="2023-03" db="EMBL/GenBank/DDBJ databases">
        <title>Massive genome expansion in bonnet fungi (Mycena s.s.) driven by repeated elements and novel gene families across ecological guilds.</title>
        <authorList>
            <consortium name="Lawrence Berkeley National Laboratory"/>
            <person name="Harder C.B."/>
            <person name="Miyauchi S."/>
            <person name="Viragh M."/>
            <person name="Kuo A."/>
            <person name="Thoen E."/>
            <person name="Andreopoulos B."/>
            <person name="Lu D."/>
            <person name="Skrede I."/>
            <person name="Drula E."/>
            <person name="Henrissat B."/>
            <person name="Morin E."/>
            <person name="Kohler A."/>
            <person name="Barry K."/>
            <person name="LaButti K."/>
            <person name="Morin E."/>
            <person name="Salamov A."/>
            <person name="Lipzen A."/>
            <person name="Mereny Z."/>
            <person name="Hegedus B."/>
            <person name="Baldrian P."/>
            <person name="Stursova M."/>
            <person name="Weitz H."/>
            <person name="Taylor A."/>
            <person name="Grigoriev I.V."/>
            <person name="Nagy L.G."/>
            <person name="Martin F."/>
            <person name="Kauserud H."/>
        </authorList>
    </citation>
    <scope>NUCLEOTIDE SEQUENCE</scope>
    <source>
        <strain evidence="1">CBHHK173m</strain>
    </source>
</reference>
<dbReference type="AlphaFoldDB" id="A0AAD6XUV8"/>
<comment type="caution">
    <text evidence="1">The sequence shown here is derived from an EMBL/GenBank/DDBJ whole genome shotgun (WGS) entry which is preliminary data.</text>
</comment>
<name>A0AAD6XUV8_9AGAR</name>
<dbReference type="PANTHER" id="PTHR33129:SF1">
    <property type="entry name" value="ATP-BINDING PROTEIN"/>
    <property type="match status" value="1"/>
</dbReference>
<evidence type="ECO:0000313" key="2">
    <source>
        <dbReference type="Proteomes" id="UP001222325"/>
    </source>
</evidence>
<gene>
    <name evidence="1" type="ORF">B0H15DRAFT_1016631</name>
</gene>
<dbReference type="EMBL" id="JARJCN010000001">
    <property type="protein sequence ID" value="KAJ7104249.1"/>
    <property type="molecule type" value="Genomic_DNA"/>
</dbReference>
<accession>A0AAD6XUV8</accession>
<protein>
    <submittedName>
        <fullName evidence="1">Uncharacterized protein</fullName>
    </submittedName>
</protein>
<dbReference type="PANTHER" id="PTHR33129">
    <property type="entry name" value="PROTEIN KINASE DOMAIN-CONTAINING PROTEIN-RELATED"/>
    <property type="match status" value="1"/>
</dbReference>